<evidence type="ECO:0000313" key="1">
    <source>
        <dbReference type="EMBL" id="MDB1566067.1"/>
    </source>
</evidence>
<evidence type="ECO:0000313" key="2">
    <source>
        <dbReference type="Proteomes" id="UP001212327"/>
    </source>
</evidence>
<gene>
    <name evidence="1" type="ORF">PGA78_15160</name>
</gene>
<dbReference type="EMBL" id="JAQLSF010000002">
    <property type="protein sequence ID" value="MDB1566067.1"/>
    <property type="molecule type" value="Genomic_DNA"/>
</dbReference>
<organism evidence="1 2">
    <name type="scientific">Lacticaseibacillus paracasei</name>
    <name type="common">Lactobacillus paracasei</name>
    <dbReference type="NCBI Taxonomy" id="1597"/>
    <lineage>
        <taxon>Bacteria</taxon>
        <taxon>Bacillati</taxon>
        <taxon>Bacillota</taxon>
        <taxon>Bacilli</taxon>
        <taxon>Lactobacillales</taxon>
        <taxon>Lactobacillaceae</taxon>
        <taxon>Lacticaseibacillus</taxon>
    </lineage>
</organism>
<reference evidence="1 2" key="1">
    <citation type="submission" date="2023-01" db="EMBL/GenBank/DDBJ databases">
        <title>Complete genome sequence of Lacticaseibacillus paracasei SRCM217440 isolated from Makgeolli.</title>
        <authorList>
            <person name="Yang H.-G."/>
            <person name="Jeong S.-J."/>
            <person name="Ha G.-S."/>
            <person name="Yang H.-J."/>
            <person name="Jeong D.-Y."/>
        </authorList>
    </citation>
    <scope>NUCLEOTIDE SEQUENCE [LARGE SCALE GENOMIC DNA]</scope>
    <source>
        <strain evidence="1 2">SRCM217440</strain>
    </source>
</reference>
<comment type="caution">
    <text evidence="1">The sequence shown here is derived from an EMBL/GenBank/DDBJ whole genome shotgun (WGS) entry which is preliminary data.</text>
</comment>
<dbReference type="RefSeq" id="WP_272029365.1">
    <property type="nucleotide sequence ID" value="NZ_JAQLSF010000002.1"/>
</dbReference>
<proteinExistence type="predicted"/>
<protein>
    <submittedName>
        <fullName evidence="1">Uncharacterized protein</fullName>
    </submittedName>
</protein>
<sequence length="44" mass="4672">MLMIGALATITAFVSALALLVLAVTRLVNAVRQLMKAIGFGRKK</sequence>
<dbReference type="AlphaFoldDB" id="A0AAW6A8N3"/>
<name>A0AAW6A8N3_LACPA</name>
<accession>A0AAW6A8N3</accession>
<dbReference type="Proteomes" id="UP001212327">
    <property type="component" value="Unassembled WGS sequence"/>
</dbReference>